<dbReference type="Proteomes" id="UP001213000">
    <property type="component" value="Unassembled WGS sequence"/>
</dbReference>
<dbReference type="AlphaFoldDB" id="A0AAD5YPT0"/>
<evidence type="ECO:0000313" key="2">
    <source>
        <dbReference type="EMBL" id="KAJ3560961.1"/>
    </source>
</evidence>
<accession>A0AAD5YPT0</accession>
<dbReference type="PANTHER" id="PTHR43609:SF1">
    <property type="entry name" value="ACETYL-COA HYDROLASE"/>
    <property type="match status" value="1"/>
</dbReference>
<dbReference type="GO" id="GO:0008775">
    <property type="term" value="F:acetate CoA-transferase activity"/>
    <property type="evidence" value="ECO:0007669"/>
    <property type="project" value="InterPro"/>
</dbReference>
<proteinExistence type="predicted"/>
<evidence type="ECO:0000256" key="1">
    <source>
        <dbReference type="SAM" id="MobiDB-lite"/>
    </source>
</evidence>
<protein>
    <submittedName>
        <fullName evidence="2">Uncharacterized protein</fullName>
    </submittedName>
</protein>
<dbReference type="SUPFAM" id="SSF100950">
    <property type="entry name" value="NagB/RpiA/CoA transferase-like"/>
    <property type="match status" value="1"/>
</dbReference>
<keyword evidence="3" id="KW-1185">Reference proteome</keyword>
<organism evidence="2 3">
    <name type="scientific">Leucocoprinus birnbaumii</name>
    <dbReference type="NCBI Taxonomy" id="56174"/>
    <lineage>
        <taxon>Eukaryota</taxon>
        <taxon>Fungi</taxon>
        <taxon>Dikarya</taxon>
        <taxon>Basidiomycota</taxon>
        <taxon>Agaricomycotina</taxon>
        <taxon>Agaricomycetes</taxon>
        <taxon>Agaricomycetidae</taxon>
        <taxon>Agaricales</taxon>
        <taxon>Agaricineae</taxon>
        <taxon>Agaricaceae</taxon>
        <taxon>Leucocoprinus</taxon>
    </lineage>
</organism>
<dbReference type="InterPro" id="IPR037171">
    <property type="entry name" value="NagB/RpiA_transferase-like"/>
</dbReference>
<gene>
    <name evidence="2" type="ORF">NP233_g10495</name>
</gene>
<dbReference type="EMBL" id="JANIEX010001077">
    <property type="protein sequence ID" value="KAJ3560961.1"/>
    <property type="molecule type" value="Genomic_DNA"/>
</dbReference>
<dbReference type="GO" id="GO:0003986">
    <property type="term" value="F:acetyl-CoA hydrolase activity"/>
    <property type="evidence" value="ECO:0007669"/>
    <property type="project" value="TreeGrafter"/>
</dbReference>
<feature type="region of interest" description="Disordered" evidence="1">
    <location>
        <begin position="58"/>
        <end position="83"/>
    </location>
</feature>
<comment type="caution">
    <text evidence="2">The sequence shown here is derived from an EMBL/GenBank/DDBJ whole genome shotgun (WGS) entry which is preliminary data.</text>
</comment>
<reference evidence="2" key="1">
    <citation type="submission" date="2022-07" db="EMBL/GenBank/DDBJ databases">
        <title>Genome Sequence of Leucocoprinus birnbaumii.</title>
        <authorList>
            <person name="Buettner E."/>
        </authorList>
    </citation>
    <scope>NUCLEOTIDE SEQUENCE</scope>
    <source>
        <strain evidence="2">VT141</strain>
    </source>
</reference>
<dbReference type="GO" id="GO:0005739">
    <property type="term" value="C:mitochondrion"/>
    <property type="evidence" value="ECO:0007669"/>
    <property type="project" value="TreeGrafter"/>
</dbReference>
<name>A0AAD5YPT0_9AGAR</name>
<evidence type="ECO:0000313" key="3">
    <source>
        <dbReference type="Proteomes" id="UP001213000"/>
    </source>
</evidence>
<dbReference type="PANTHER" id="PTHR43609">
    <property type="entry name" value="ACETYL-COA HYDROLASE"/>
    <property type="match status" value="1"/>
</dbReference>
<dbReference type="InterPro" id="IPR046433">
    <property type="entry name" value="ActCoA_hydro"/>
</dbReference>
<sequence>MPFPQLLHNVKPELAAPAAFRACETSRFPQSAQICRTSTTYTAHRLVWLYGCRASKDYPSSGGQESTGDADMAVRRDPPQVGKDAARSINAGRINFAVRHLSATAITDRYVVSGGSVGATPESIHSADKATTEANTQTPNLEDLHNISHLFVPPDWEAYVAIDLRDRINLTCNCNIVLDGPEIDKATCYSPQIIVLGSICSCAVGGIGDFANSIIGAPRGAVWAVAGVVRVRGGLQKNRE</sequence>
<dbReference type="GO" id="GO:0006083">
    <property type="term" value="P:acetate metabolic process"/>
    <property type="evidence" value="ECO:0007669"/>
    <property type="project" value="InterPro"/>
</dbReference>